<accession>A0A833S2C0</accession>
<dbReference type="EMBL" id="SWLB01000001">
    <property type="protein sequence ID" value="KAF3342079.1"/>
    <property type="molecule type" value="Genomic_DNA"/>
</dbReference>
<evidence type="ECO:0000256" key="1">
    <source>
        <dbReference type="SAM" id="MobiDB-lite"/>
    </source>
</evidence>
<name>A0A833S2C0_9POAL</name>
<feature type="region of interest" description="Disordered" evidence="1">
    <location>
        <begin position="1"/>
        <end position="30"/>
    </location>
</feature>
<evidence type="ECO:0000313" key="2">
    <source>
        <dbReference type="EMBL" id="KAF3342079.1"/>
    </source>
</evidence>
<gene>
    <name evidence="2" type="ORF">FCM35_KLT00717</name>
</gene>
<dbReference type="AlphaFoldDB" id="A0A833S2C0"/>
<organism evidence="2 3">
    <name type="scientific">Carex littledalei</name>
    <dbReference type="NCBI Taxonomy" id="544730"/>
    <lineage>
        <taxon>Eukaryota</taxon>
        <taxon>Viridiplantae</taxon>
        <taxon>Streptophyta</taxon>
        <taxon>Embryophyta</taxon>
        <taxon>Tracheophyta</taxon>
        <taxon>Spermatophyta</taxon>
        <taxon>Magnoliopsida</taxon>
        <taxon>Liliopsida</taxon>
        <taxon>Poales</taxon>
        <taxon>Cyperaceae</taxon>
        <taxon>Cyperoideae</taxon>
        <taxon>Cariceae</taxon>
        <taxon>Carex</taxon>
        <taxon>Carex subgen. Euthyceras</taxon>
    </lineage>
</organism>
<sequence>MSMEDSMVDDTNQVATPNPPVPVFGQTGSLFGAPSGAPAPGFQFGAQPSQSLFQPGSNLEFNAGNQALSGSGAGGDMANRRIVKIYSLFLYLIPSILYSSSSDQKREKRTRSEERSISLSARCVDRAIATVAAAAVPTDKLVVTPYTCTSSPRQALDQIER</sequence>
<comment type="caution">
    <text evidence="2">The sequence shown here is derived from an EMBL/GenBank/DDBJ whole genome shotgun (WGS) entry which is preliminary data.</text>
</comment>
<reference evidence="2" key="1">
    <citation type="submission" date="2020-01" db="EMBL/GenBank/DDBJ databases">
        <title>Genome sequence of Kobresia littledalei, the first chromosome-level genome in the family Cyperaceae.</title>
        <authorList>
            <person name="Qu G."/>
        </authorList>
    </citation>
    <scope>NUCLEOTIDE SEQUENCE</scope>
    <source>
        <strain evidence="2">C.B.Clarke</strain>
        <tissue evidence="2">Leaf</tissue>
    </source>
</reference>
<proteinExistence type="predicted"/>
<protein>
    <submittedName>
        <fullName evidence="2">Nuclear pore complex protein NUP1</fullName>
    </submittedName>
</protein>
<keyword evidence="3" id="KW-1185">Reference proteome</keyword>
<dbReference type="Proteomes" id="UP000623129">
    <property type="component" value="Unassembled WGS sequence"/>
</dbReference>
<evidence type="ECO:0000313" key="3">
    <source>
        <dbReference type="Proteomes" id="UP000623129"/>
    </source>
</evidence>